<protein>
    <recommendedName>
        <fullName evidence="5">Fumarylacetoacetate (FAA) hydrolase</fullName>
    </recommendedName>
</protein>
<reference evidence="3 4" key="1">
    <citation type="journal article" date="2021" name="Microbiol. Spectr.">
        <title>A Single Bacterium Capable of Oxidation and Reduction of Iron at Circumneutral pH.</title>
        <authorList>
            <person name="Kato S."/>
            <person name="Ohkuma M."/>
        </authorList>
    </citation>
    <scope>NUCLEOTIDE SEQUENCE [LARGE SCALE GENOMIC DNA]</scope>
    <source>
        <strain evidence="3 4">MIZ03</strain>
    </source>
</reference>
<dbReference type="PANTHER" id="PTHR43211">
    <property type="entry name" value="FUMARYLACETOACETATE HYDROLASE"/>
    <property type="match status" value="1"/>
</dbReference>
<dbReference type="Pfam" id="PF01557">
    <property type="entry name" value="FAA_hydrolase"/>
    <property type="match status" value="1"/>
</dbReference>
<proteinExistence type="predicted"/>
<keyword evidence="4" id="KW-1185">Reference proteome</keyword>
<evidence type="ECO:0008006" key="5">
    <source>
        <dbReference type="Google" id="ProtNLM"/>
    </source>
</evidence>
<organism evidence="3 4">
    <name type="scientific">Rhodoferax lithotrophicus</name>
    <dbReference type="NCBI Taxonomy" id="2798804"/>
    <lineage>
        <taxon>Bacteria</taxon>
        <taxon>Pseudomonadati</taxon>
        <taxon>Pseudomonadota</taxon>
        <taxon>Betaproteobacteria</taxon>
        <taxon>Burkholderiales</taxon>
        <taxon>Comamonadaceae</taxon>
        <taxon>Rhodoferax</taxon>
    </lineage>
</organism>
<evidence type="ECO:0000259" key="1">
    <source>
        <dbReference type="Pfam" id="PF01557"/>
    </source>
</evidence>
<dbReference type="InterPro" id="IPR036663">
    <property type="entry name" value="Fumarylacetoacetase_C_sf"/>
</dbReference>
<accession>A0ABM7MHK3</accession>
<feature type="domain" description="Fumarylacetoacetase N-terminal" evidence="2">
    <location>
        <begin position="1"/>
        <end position="78"/>
    </location>
</feature>
<dbReference type="SUPFAM" id="SSF56529">
    <property type="entry name" value="FAH"/>
    <property type="match status" value="1"/>
</dbReference>
<evidence type="ECO:0000313" key="4">
    <source>
        <dbReference type="Proteomes" id="UP000824366"/>
    </source>
</evidence>
<dbReference type="PANTHER" id="PTHR43211:SF1">
    <property type="entry name" value="BLL6422 PROTEIN"/>
    <property type="match status" value="1"/>
</dbReference>
<gene>
    <name evidence="3" type="ORF">MIZ03_0521</name>
</gene>
<dbReference type="Proteomes" id="UP000824366">
    <property type="component" value="Chromosome"/>
</dbReference>
<name>A0ABM7MHK3_9BURK</name>
<dbReference type="InterPro" id="IPR011234">
    <property type="entry name" value="Fumarylacetoacetase-like_C"/>
</dbReference>
<dbReference type="InterPro" id="IPR041072">
    <property type="entry name" value="FAA_hydro_N"/>
</dbReference>
<dbReference type="EMBL" id="AP024238">
    <property type="protein sequence ID" value="BCO25657.1"/>
    <property type="molecule type" value="Genomic_DNA"/>
</dbReference>
<evidence type="ECO:0000313" key="3">
    <source>
        <dbReference type="EMBL" id="BCO25657.1"/>
    </source>
</evidence>
<sequence length="317" mass="33772">MKLATLNDGSRDGQLVVVSRDLVTAHYATGIASHVQQVLQDWNFLAPQLQDLYDTLNYGKARHAFPLDVRQCMAPLPRAYLLAVGDAFARPDTPVGAPLRLAFADGLLGACAPLSWAHAAQQPDFEAAVAVITGDVPQGASPTQTLDGVRLLALACHGVDRAWQAQPPLALMAQPNTAFSPVAVTPDELVWGGESAWSQGRLNLTLQCNLNGRQLGWCEAGSDMTAHFGELMAQLCRVRRLRAGSIISAGEVRNLGASRGSCSVATRCAQELAQNGQCPTPWLAQGDTVWIDMKGRDGQSVFGAIDQDVQIGPQVVA</sequence>
<evidence type="ECO:0000259" key="2">
    <source>
        <dbReference type="Pfam" id="PF18288"/>
    </source>
</evidence>
<feature type="domain" description="Fumarylacetoacetase-like C-terminal" evidence="1">
    <location>
        <begin position="102"/>
        <end position="295"/>
    </location>
</feature>
<dbReference type="Gene3D" id="3.90.850.10">
    <property type="entry name" value="Fumarylacetoacetase-like, C-terminal domain"/>
    <property type="match status" value="1"/>
</dbReference>
<dbReference type="RefSeq" id="WP_223907719.1">
    <property type="nucleotide sequence ID" value="NZ_AP024238.1"/>
</dbReference>
<dbReference type="Pfam" id="PF18288">
    <property type="entry name" value="FAA_hydro_N_2"/>
    <property type="match status" value="1"/>
</dbReference>